<dbReference type="Pfam" id="PF01979">
    <property type="entry name" value="Amidohydro_1"/>
    <property type="match status" value="1"/>
</dbReference>
<dbReference type="GO" id="GO:0016787">
    <property type="term" value="F:hydrolase activity"/>
    <property type="evidence" value="ECO:0007669"/>
    <property type="project" value="UniProtKB-KW"/>
</dbReference>
<protein>
    <submittedName>
        <fullName evidence="3">Amidohydrolase</fullName>
    </submittedName>
</protein>
<accession>A0A3A5MPK3</accession>
<dbReference type="AlphaFoldDB" id="A0A3A5MPK3"/>
<sequence length="318" mass="32173">MTDTALPGFLDAHVHLALTDAAGPAALLAGGISRVLDLGGWPLGAGVGPSPVIRGAGQLLTAPGGYPSRAPWAPPGSVFQVTSTAGATDATAAVDLQLAGGASVVKITLNSDAGPVFSDTVLAAIVAHAHTQGVAVVVHAQGHGQAQRAFEAGVDAFAHTPFSERLGDDLIGAMAARLTWISTLDIHGWGRPAREFDAAVDNLRRFHARGGRVLYGTDLGNGPLPVGVNPREIRALLTAGLSPDAVIAALTDGAGGAEPALGIDWGPAVRHTRLIGPQPAEPQAFTDWLGTARSVAGPLPIPTTLSSPATPAAREALR</sequence>
<dbReference type="PANTHER" id="PTHR43135:SF3">
    <property type="entry name" value="ALPHA-D-RIBOSE 1-METHYLPHOSPHONATE 5-TRIPHOSPHATE DIPHOSPHATASE"/>
    <property type="match status" value="1"/>
</dbReference>
<evidence type="ECO:0000313" key="3">
    <source>
        <dbReference type="EMBL" id="RJT89068.1"/>
    </source>
</evidence>
<dbReference type="SUPFAM" id="SSF51556">
    <property type="entry name" value="Metallo-dependent hydrolases"/>
    <property type="match status" value="1"/>
</dbReference>
<evidence type="ECO:0000256" key="1">
    <source>
        <dbReference type="SAM" id="MobiDB-lite"/>
    </source>
</evidence>
<name>A0A3A5MPK3_9MICO</name>
<evidence type="ECO:0000259" key="2">
    <source>
        <dbReference type="Pfam" id="PF01979"/>
    </source>
</evidence>
<dbReference type="EMBL" id="QZVS01000077">
    <property type="protein sequence ID" value="RJT89068.1"/>
    <property type="molecule type" value="Genomic_DNA"/>
</dbReference>
<gene>
    <name evidence="3" type="ORF">D6T64_08125</name>
</gene>
<dbReference type="Proteomes" id="UP000272015">
    <property type="component" value="Unassembled WGS sequence"/>
</dbReference>
<keyword evidence="3" id="KW-0378">Hydrolase</keyword>
<feature type="region of interest" description="Disordered" evidence="1">
    <location>
        <begin position="299"/>
        <end position="318"/>
    </location>
</feature>
<dbReference type="InterPro" id="IPR051781">
    <property type="entry name" value="Metallo-dep_Hydrolase"/>
</dbReference>
<comment type="caution">
    <text evidence="3">The sequence shown here is derived from an EMBL/GenBank/DDBJ whole genome shotgun (WGS) entry which is preliminary data.</text>
</comment>
<dbReference type="OrthoDB" id="3514520at2"/>
<dbReference type="InterPro" id="IPR032466">
    <property type="entry name" value="Metal_Hydrolase"/>
</dbReference>
<dbReference type="Gene3D" id="3.20.20.140">
    <property type="entry name" value="Metal-dependent hydrolases"/>
    <property type="match status" value="1"/>
</dbReference>
<evidence type="ECO:0000313" key="4">
    <source>
        <dbReference type="Proteomes" id="UP000272015"/>
    </source>
</evidence>
<dbReference type="RefSeq" id="WP_119974023.1">
    <property type="nucleotide sequence ID" value="NZ_JBHSQA010000017.1"/>
</dbReference>
<dbReference type="InterPro" id="IPR006680">
    <property type="entry name" value="Amidohydro-rel"/>
</dbReference>
<reference evidence="3 4" key="1">
    <citation type="submission" date="2018-09" db="EMBL/GenBank/DDBJ databases">
        <title>Novel species of Cryobacterium.</title>
        <authorList>
            <person name="Liu Q."/>
            <person name="Xin Y.-H."/>
        </authorList>
    </citation>
    <scope>NUCLEOTIDE SEQUENCE [LARGE SCALE GENOMIC DNA]</scope>
    <source>
        <strain evidence="3 4">Hh39</strain>
    </source>
</reference>
<feature type="domain" description="Amidohydrolase-related" evidence="2">
    <location>
        <begin position="5"/>
        <end position="251"/>
    </location>
</feature>
<dbReference type="PANTHER" id="PTHR43135">
    <property type="entry name" value="ALPHA-D-RIBOSE 1-METHYLPHOSPHONATE 5-TRIPHOSPHATE DIPHOSPHATASE"/>
    <property type="match status" value="1"/>
</dbReference>
<keyword evidence="4" id="KW-1185">Reference proteome</keyword>
<proteinExistence type="predicted"/>
<organism evidence="3 4">
    <name type="scientific">Cryobacterium melibiosiphilum</name>
    <dbReference type="NCBI Taxonomy" id="995039"/>
    <lineage>
        <taxon>Bacteria</taxon>
        <taxon>Bacillati</taxon>
        <taxon>Actinomycetota</taxon>
        <taxon>Actinomycetes</taxon>
        <taxon>Micrococcales</taxon>
        <taxon>Microbacteriaceae</taxon>
        <taxon>Cryobacterium</taxon>
    </lineage>
</organism>